<feature type="compositionally biased region" description="Basic residues" evidence="3">
    <location>
        <begin position="86"/>
        <end position="96"/>
    </location>
</feature>
<evidence type="ECO:0000256" key="2">
    <source>
        <dbReference type="ARBA" id="ARBA00023242"/>
    </source>
</evidence>
<dbReference type="InterPro" id="IPR023779">
    <property type="entry name" value="Chromodomain_CS"/>
</dbReference>
<dbReference type="PANTHER" id="PTHR46860">
    <property type="entry name" value="CHROMOBOX PROTEIN HOMOLOG 2"/>
    <property type="match status" value="1"/>
</dbReference>
<comment type="caution">
    <text evidence="5">The sequence shown here is derived from an EMBL/GenBank/DDBJ whole genome shotgun (WGS) entry which is preliminary data.</text>
</comment>
<dbReference type="InterPro" id="IPR023780">
    <property type="entry name" value="Chromo_domain"/>
</dbReference>
<evidence type="ECO:0000313" key="5">
    <source>
        <dbReference type="EMBL" id="KAF6025304.1"/>
    </source>
</evidence>
<dbReference type="AlphaFoldDB" id="A0A7J7JI60"/>
<keyword evidence="2" id="KW-0539">Nucleus</keyword>
<sequence>MLIEDIVMGDSSSNEPDSEERVFAAERIEKSRIRKGKVEYYIKWKGWSSKNNTWEPATNILDERLLENFRLRSSSQLTSDGAGGKVRGRGRPKKRASVGVIEPQASSSAITNSPDIEENTSGVEDSGFKEERNTGTSPATPSSLADLNTAASTLSSSAEATPSTSFNSITAKKKRGRPRKVKRDSPLLESNSTPAATPEPPTPSSLINTSPTTVSVTTTTNSIFITTTSTAATKPACALVTSSPSPVPGPVFADLTDEPEVDLLQVRVKGRVHGTRVEL</sequence>
<dbReference type="InterPro" id="IPR042796">
    <property type="entry name" value="CBX2"/>
</dbReference>
<feature type="region of interest" description="Disordered" evidence="3">
    <location>
        <begin position="1"/>
        <end position="21"/>
    </location>
</feature>
<dbReference type="SUPFAM" id="SSF54160">
    <property type="entry name" value="Chromo domain-like"/>
    <property type="match status" value="1"/>
</dbReference>
<feature type="region of interest" description="Disordered" evidence="3">
    <location>
        <begin position="72"/>
        <end position="212"/>
    </location>
</feature>
<dbReference type="InterPro" id="IPR000953">
    <property type="entry name" value="Chromo/chromo_shadow_dom"/>
</dbReference>
<evidence type="ECO:0000256" key="1">
    <source>
        <dbReference type="ARBA" id="ARBA00004123"/>
    </source>
</evidence>
<dbReference type="EMBL" id="VXIV02002475">
    <property type="protein sequence ID" value="KAF6025304.1"/>
    <property type="molecule type" value="Genomic_DNA"/>
</dbReference>
<protein>
    <recommendedName>
        <fullName evidence="4">Chromo domain-containing protein</fullName>
    </recommendedName>
</protein>
<organism evidence="5 6">
    <name type="scientific">Bugula neritina</name>
    <name type="common">Brown bryozoan</name>
    <name type="synonym">Sertularia neritina</name>
    <dbReference type="NCBI Taxonomy" id="10212"/>
    <lineage>
        <taxon>Eukaryota</taxon>
        <taxon>Metazoa</taxon>
        <taxon>Spiralia</taxon>
        <taxon>Lophotrochozoa</taxon>
        <taxon>Bryozoa</taxon>
        <taxon>Gymnolaemata</taxon>
        <taxon>Cheilostomatida</taxon>
        <taxon>Flustrina</taxon>
        <taxon>Buguloidea</taxon>
        <taxon>Bugulidae</taxon>
        <taxon>Bugula</taxon>
    </lineage>
</organism>
<dbReference type="InterPro" id="IPR016197">
    <property type="entry name" value="Chromo-like_dom_sf"/>
</dbReference>
<feature type="compositionally biased region" description="Low complexity" evidence="3">
    <location>
        <begin position="142"/>
        <end position="165"/>
    </location>
</feature>
<evidence type="ECO:0000259" key="4">
    <source>
        <dbReference type="PROSITE" id="PS50013"/>
    </source>
</evidence>
<evidence type="ECO:0000313" key="6">
    <source>
        <dbReference type="Proteomes" id="UP000593567"/>
    </source>
</evidence>
<dbReference type="PROSITE" id="PS50013">
    <property type="entry name" value="CHROMO_2"/>
    <property type="match status" value="1"/>
</dbReference>
<dbReference type="GO" id="GO:0000792">
    <property type="term" value="C:heterochromatin"/>
    <property type="evidence" value="ECO:0007669"/>
    <property type="project" value="TreeGrafter"/>
</dbReference>
<dbReference type="OrthoDB" id="1918685at2759"/>
<feature type="compositionally biased region" description="Polar residues" evidence="3">
    <location>
        <begin position="104"/>
        <end position="123"/>
    </location>
</feature>
<dbReference type="PANTHER" id="PTHR46860:SF1">
    <property type="entry name" value="CHROMOBOX PROTEIN HOMOLOG 2"/>
    <property type="match status" value="1"/>
</dbReference>
<dbReference type="CDD" id="cd18644">
    <property type="entry name" value="CD_polycomb"/>
    <property type="match status" value="1"/>
</dbReference>
<dbReference type="SMART" id="SM00298">
    <property type="entry name" value="CHROMO"/>
    <property type="match status" value="1"/>
</dbReference>
<dbReference type="PROSITE" id="PS00598">
    <property type="entry name" value="CHROMO_1"/>
    <property type="match status" value="1"/>
</dbReference>
<dbReference type="Gene3D" id="2.40.50.40">
    <property type="match status" value="1"/>
</dbReference>
<proteinExistence type="predicted"/>
<name>A0A7J7JI60_BUGNE</name>
<reference evidence="5" key="1">
    <citation type="submission" date="2020-06" db="EMBL/GenBank/DDBJ databases">
        <title>Draft genome of Bugula neritina, a colonial animal packing powerful symbionts and potential medicines.</title>
        <authorList>
            <person name="Rayko M."/>
        </authorList>
    </citation>
    <scope>NUCLEOTIDE SEQUENCE [LARGE SCALE GENOMIC DNA]</scope>
    <source>
        <strain evidence="5">Kwan_BN1</strain>
    </source>
</reference>
<dbReference type="Pfam" id="PF00385">
    <property type="entry name" value="Chromo"/>
    <property type="match status" value="1"/>
</dbReference>
<evidence type="ECO:0000256" key="3">
    <source>
        <dbReference type="SAM" id="MobiDB-lite"/>
    </source>
</evidence>
<keyword evidence="6" id="KW-1185">Reference proteome</keyword>
<accession>A0A7J7JI60</accession>
<comment type="subcellular location">
    <subcellularLocation>
        <location evidence="1">Nucleus</location>
    </subcellularLocation>
</comment>
<dbReference type="GO" id="GO:0000122">
    <property type="term" value="P:negative regulation of transcription by RNA polymerase II"/>
    <property type="evidence" value="ECO:0007669"/>
    <property type="project" value="TreeGrafter"/>
</dbReference>
<feature type="compositionally biased region" description="Basic residues" evidence="3">
    <location>
        <begin position="171"/>
        <end position="182"/>
    </location>
</feature>
<gene>
    <name evidence="5" type="ORF">EB796_016389</name>
</gene>
<feature type="domain" description="Chromo" evidence="4">
    <location>
        <begin position="23"/>
        <end position="81"/>
    </location>
</feature>
<dbReference type="PRINTS" id="PR00504">
    <property type="entry name" value="CHROMODOMAIN"/>
</dbReference>
<dbReference type="InterPro" id="IPR017984">
    <property type="entry name" value="Chromo_dom_subgr"/>
</dbReference>
<dbReference type="Proteomes" id="UP000593567">
    <property type="component" value="Unassembled WGS sequence"/>
</dbReference>
<dbReference type="GO" id="GO:0035102">
    <property type="term" value="C:PRC1 complex"/>
    <property type="evidence" value="ECO:0007669"/>
    <property type="project" value="InterPro"/>
</dbReference>